<evidence type="ECO:0000256" key="6">
    <source>
        <dbReference type="NCBIfam" id="TIGR02821"/>
    </source>
</evidence>
<dbReference type="PANTHER" id="PTHR10061:SF0">
    <property type="entry name" value="S-FORMYLGLUTATHIONE HYDROLASE"/>
    <property type="match status" value="1"/>
</dbReference>
<accession>A0ABZ2UWT1</accession>
<evidence type="ECO:0000313" key="9">
    <source>
        <dbReference type="Proteomes" id="UP001483337"/>
    </source>
</evidence>
<keyword evidence="9" id="KW-1185">Reference proteome</keyword>
<comment type="function">
    <text evidence="7">Serine hydrolase involved in the detoxification of formaldehyde.</text>
</comment>
<evidence type="ECO:0000256" key="5">
    <source>
        <dbReference type="ARBA" id="ARBA00047590"/>
    </source>
</evidence>
<keyword evidence="4 7" id="KW-0378">Hydrolase</keyword>
<dbReference type="SUPFAM" id="SSF53474">
    <property type="entry name" value="alpha/beta-Hydrolases"/>
    <property type="match status" value="1"/>
</dbReference>
<organism evidence="8 9">
    <name type="scientific">Okeanomitos corallinicola TIOX110</name>
    <dbReference type="NCBI Taxonomy" id="3133117"/>
    <lineage>
        <taxon>Bacteria</taxon>
        <taxon>Bacillati</taxon>
        <taxon>Cyanobacteriota</taxon>
        <taxon>Cyanophyceae</taxon>
        <taxon>Nostocales</taxon>
        <taxon>Aphanizomenonaceae</taxon>
        <taxon>Okeanomitos</taxon>
    </lineage>
</organism>
<sequence>MTDINLIAEYKSFDGKLGFYSHVSNLCKCEMRFSVYQPPQATQKPLPVLYFLSGLTCREDVFMIKAGAQYWAAKYGIIIVAPDTSPRLTGTPGENDEWDIGTGAGFYVDATAEPWKSHYQMYSYIVQELPTVINSNFPTQPDQQSIFGHSMGGHGALICAMRNPDIYKSVSAFAPIVTPMNCAWGKKAFSLYLGNNQETWRDYDACELVQKVGYHSSILIDQGTADEFLNHQLLPEEFINACAKVNQPLNFRYQPGYDHSYYFIATFVADHIRHHAIAFGLE</sequence>
<proteinExistence type="inferred from homology"/>
<reference evidence="8 9" key="1">
    <citation type="submission" date="2024-04" db="EMBL/GenBank/DDBJ databases">
        <title>Okeanomitos corallinicola gen. &amp; sp. nov. (Nostocales, Cyanobacteria), a new toxic marine heterocyst-forming cyanobacterium from a coral reef.</title>
        <authorList>
            <person name="Li H."/>
            <person name="Li R."/>
            <person name="Kang J."/>
            <person name="Hii K.S."/>
            <person name="Mohamed H.F."/>
            <person name="Xu X."/>
            <person name="Luo Z."/>
        </authorList>
    </citation>
    <scope>NUCLEOTIDE SEQUENCE [LARGE SCALE GENOMIC DNA]</scope>
    <source>
        <strain evidence="8 9">TIOX110</strain>
    </source>
</reference>
<keyword evidence="3 7" id="KW-0719">Serine esterase</keyword>
<dbReference type="EC" id="3.1.2.12" evidence="2 6"/>
<evidence type="ECO:0000256" key="4">
    <source>
        <dbReference type="ARBA" id="ARBA00022801"/>
    </source>
</evidence>
<dbReference type="NCBIfam" id="TIGR02821">
    <property type="entry name" value="fghA_ester_D"/>
    <property type="match status" value="1"/>
</dbReference>
<dbReference type="Pfam" id="PF00756">
    <property type="entry name" value="Esterase"/>
    <property type="match status" value="1"/>
</dbReference>
<dbReference type="PANTHER" id="PTHR10061">
    <property type="entry name" value="S-FORMYLGLUTATHIONE HYDROLASE"/>
    <property type="match status" value="1"/>
</dbReference>
<gene>
    <name evidence="8" type="primary">fghA</name>
    <name evidence="8" type="ORF">WJM97_06915</name>
</gene>
<dbReference type="InterPro" id="IPR014186">
    <property type="entry name" value="S-formylglutathione_hydrol"/>
</dbReference>
<dbReference type="RefSeq" id="WP_353932310.1">
    <property type="nucleotide sequence ID" value="NZ_CP150886.1"/>
</dbReference>
<dbReference type="InterPro" id="IPR029058">
    <property type="entry name" value="AB_hydrolase_fold"/>
</dbReference>
<evidence type="ECO:0000256" key="1">
    <source>
        <dbReference type="ARBA" id="ARBA00005622"/>
    </source>
</evidence>
<dbReference type="GO" id="GO:0018738">
    <property type="term" value="F:S-formylglutathione hydrolase activity"/>
    <property type="evidence" value="ECO:0007669"/>
    <property type="project" value="UniProtKB-EC"/>
</dbReference>
<evidence type="ECO:0000256" key="3">
    <source>
        <dbReference type="ARBA" id="ARBA00022487"/>
    </source>
</evidence>
<protein>
    <recommendedName>
        <fullName evidence="2 6">S-formylglutathione hydrolase</fullName>
        <ecNumber evidence="2 6">3.1.2.12</ecNumber>
    </recommendedName>
</protein>
<comment type="catalytic activity">
    <reaction evidence="5 7">
        <text>S-formylglutathione + H2O = formate + glutathione + H(+)</text>
        <dbReference type="Rhea" id="RHEA:14961"/>
        <dbReference type="ChEBI" id="CHEBI:15377"/>
        <dbReference type="ChEBI" id="CHEBI:15378"/>
        <dbReference type="ChEBI" id="CHEBI:15740"/>
        <dbReference type="ChEBI" id="CHEBI:57688"/>
        <dbReference type="ChEBI" id="CHEBI:57925"/>
        <dbReference type="EC" id="3.1.2.12"/>
    </reaction>
</comment>
<name>A0ABZ2UWT1_9CYAN</name>
<dbReference type="Proteomes" id="UP001483337">
    <property type="component" value="Chromosome"/>
</dbReference>
<dbReference type="Gene3D" id="3.40.50.1820">
    <property type="entry name" value="alpha/beta hydrolase"/>
    <property type="match status" value="1"/>
</dbReference>
<comment type="similarity">
    <text evidence="1 7">Belongs to the esterase D family.</text>
</comment>
<evidence type="ECO:0000256" key="2">
    <source>
        <dbReference type="ARBA" id="ARBA00012479"/>
    </source>
</evidence>
<evidence type="ECO:0000256" key="7">
    <source>
        <dbReference type="RuleBase" id="RU363068"/>
    </source>
</evidence>
<dbReference type="InterPro" id="IPR000801">
    <property type="entry name" value="Esterase-like"/>
</dbReference>
<evidence type="ECO:0000313" key="8">
    <source>
        <dbReference type="EMBL" id="WZB89409.1"/>
    </source>
</evidence>
<dbReference type="EMBL" id="CP150886">
    <property type="protein sequence ID" value="WZB89409.1"/>
    <property type="molecule type" value="Genomic_DNA"/>
</dbReference>